<organism evidence="1 2">
    <name type="scientific">Eumeta variegata</name>
    <name type="common">Bagworm moth</name>
    <name type="synonym">Eumeta japonica</name>
    <dbReference type="NCBI Taxonomy" id="151549"/>
    <lineage>
        <taxon>Eukaryota</taxon>
        <taxon>Metazoa</taxon>
        <taxon>Ecdysozoa</taxon>
        <taxon>Arthropoda</taxon>
        <taxon>Hexapoda</taxon>
        <taxon>Insecta</taxon>
        <taxon>Pterygota</taxon>
        <taxon>Neoptera</taxon>
        <taxon>Endopterygota</taxon>
        <taxon>Lepidoptera</taxon>
        <taxon>Glossata</taxon>
        <taxon>Ditrysia</taxon>
        <taxon>Tineoidea</taxon>
        <taxon>Psychidae</taxon>
        <taxon>Oiketicinae</taxon>
        <taxon>Eumeta</taxon>
    </lineage>
</organism>
<sequence length="150" mass="16465">MSSGGTVVRGVALGREDAWFDPDHGQIARQVPNITRPKSPRPCLEEHVKPPSQWSGADGFRARIIHDRLWILATPEVTSVWSASWKGRGYLIDGDRVDGRGMGSASSELSLTGRNETAEVATSHPYAVWVWYFTSEPGHFRAGHGTALVQ</sequence>
<accession>A0A4C1WVQ6</accession>
<dbReference type="EMBL" id="BGZK01000653">
    <property type="protein sequence ID" value="GBP54712.1"/>
    <property type="molecule type" value="Genomic_DNA"/>
</dbReference>
<keyword evidence="2" id="KW-1185">Reference proteome</keyword>
<evidence type="ECO:0000313" key="2">
    <source>
        <dbReference type="Proteomes" id="UP000299102"/>
    </source>
</evidence>
<proteinExistence type="predicted"/>
<dbReference type="Proteomes" id="UP000299102">
    <property type="component" value="Unassembled WGS sequence"/>
</dbReference>
<comment type="caution">
    <text evidence="1">The sequence shown here is derived from an EMBL/GenBank/DDBJ whole genome shotgun (WGS) entry which is preliminary data.</text>
</comment>
<gene>
    <name evidence="1" type="ORF">EVAR_42912_1</name>
</gene>
<dbReference type="AlphaFoldDB" id="A0A4C1WVQ6"/>
<reference evidence="1 2" key="1">
    <citation type="journal article" date="2019" name="Commun. Biol.">
        <title>The bagworm genome reveals a unique fibroin gene that provides high tensile strength.</title>
        <authorList>
            <person name="Kono N."/>
            <person name="Nakamura H."/>
            <person name="Ohtoshi R."/>
            <person name="Tomita M."/>
            <person name="Numata K."/>
            <person name="Arakawa K."/>
        </authorList>
    </citation>
    <scope>NUCLEOTIDE SEQUENCE [LARGE SCALE GENOMIC DNA]</scope>
</reference>
<protein>
    <submittedName>
        <fullName evidence="1">Uncharacterized protein</fullName>
    </submittedName>
</protein>
<name>A0A4C1WVQ6_EUMVA</name>
<evidence type="ECO:0000313" key="1">
    <source>
        <dbReference type="EMBL" id="GBP54712.1"/>
    </source>
</evidence>